<proteinExistence type="inferred from homology"/>
<dbReference type="InterPro" id="IPR002306">
    <property type="entry name" value="Trp-tRNA-ligase"/>
</dbReference>
<dbReference type="EC" id="6.1.1.2" evidence="8"/>
<dbReference type="Gene3D" id="3.40.50.620">
    <property type="entry name" value="HUPs"/>
    <property type="match status" value="1"/>
</dbReference>
<evidence type="ECO:0000256" key="1">
    <source>
        <dbReference type="ARBA" id="ARBA00005594"/>
    </source>
</evidence>
<evidence type="ECO:0000256" key="4">
    <source>
        <dbReference type="ARBA" id="ARBA00022840"/>
    </source>
</evidence>
<evidence type="ECO:0000256" key="3">
    <source>
        <dbReference type="ARBA" id="ARBA00022741"/>
    </source>
</evidence>
<dbReference type="SUPFAM" id="SSF52374">
    <property type="entry name" value="Nucleotidylyl transferase"/>
    <property type="match status" value="1"/>
</dbReference>
<evidence type="ECO:0000256" key="6">
    <source>
        <dbReference type="ARBA" id="ARBA00023146"/>
    </source>
</evidence>
<name>A0A1F7YYP7_9BACT</name>
<dbReference type="GO" id="GO:0004830">
    <property type="term" value="F:tryptophan-tRNA ligase activity"/>
    <property type="evidence" value="ECO:0007669"/>
    <property type="project" value="UniProtKB-UniRule"/>
</dbReference>
<dbReference type="AlphaFoldDB" id="A0A1F7YYP7"/>
<dbReference type="FunFam" id="1.10.240.10:FF:000002">
    <property type="entry name" value="Tryptophan--tRNA ligase"/>
    <property type="match status" value="1"/>
</dbReference>
<feature type="binding site" evidence="8">
    <location>
        <begin position="18"/>
        <end position="19"/>
    </location>
    <ligand>
        <name>ATP</name>
        <dbReference type="ChEBI" id="CHEBI:30616"/>
    </ligand>
</feature>
<comment type="caution">
    <text evidence="10">The sequence shown here is derived from an EMBL/GenBank/DDBJ whole genome shotgun (WGS) entry which is preliminary data.</text>
</comment>
<keyword evidence="4 8" id="KW-0067">ATP-binding</keyword>
<dbReference type="HAMAP" id="MF_00140_B">
    <property type="entry name" value="Trp_tRNA_synth_B"/>
    <property type="match status" value="1"/>
</dbReference>
<dbReference type="InterPro" id="IPR001412">
    <property type="entry name" value="aa-tRNA-synth_I_CS"/>
</dbReference>
<comment type="catalytic activity">
    <reaction evidence="7 8">
        <text>tRNA(Trp) + L-tryptophan + ATP = L-tryptophyl-tRNA(Trp) + AMP + diphosphate + H(+)</text>
        <dbReference type="Rhea" id="RHEA:24080"/>
        <dbReference type="Rhea" id="RHEA-COMP:9671"/>
        <dbReference type="Rhea" id="RHEA-COMP:9705"/>
        <dbReference type="ChEBI" id="CHEBI:15378"/>
        <dbReference type="ChEBI" id="CHEBI:30616"/>
        <dbReference type="ChEBI" id="CHEBI:33019"/>
        <dbReference type="ChEBI" id="CHEBI:57912"/>
        <dbReference type="ChEBI" id="CHEBI:78442"/>
        <dbReference type="ChEBI" id="CHEBI:78535"/>
        <dbReference type="ChEBI" id="CHEBI:456215"/>
        <dbReference type="EC" id="6.1.1.2"/>
    </reaction>
</comment>
<comment type="similarity">
    <text evidence="1 8 9">Belongs to the class-I aminoacyl-tRNA synthetase family.</text>
</comment>
<dbReference type="GO" id="GO:0006436">
    <property type="term" value="P:tryptophanyl-tRNA aminoacylation"/>
    <property type="evidence" value="ECO:0007669"/>
    <property type="project" value="UniProtKB-UniRule"/>
</dbReference>
<comment type="function">
    <text evidence="8">Catalyzes the attachment of tryptophan to tRNA(Trp).</text>
</comment>
<sequence length="327" mass="36033">MAKVVFSGIQPSGNLHIGNYLGAVRHWAKGQDDGLNIFCVVDMHAITVEQDPKVLRENTLSTAAFLLAAGIDQEKSILFVQSMNADHANGGWIANCNISMGQMSRMTQFKDKSEGKQFVNVGLFDYPALMAADIILYSTTHVPIGDDQKQHVELARDVAERFNSRYGETFLLPEPVVGETGARIMSLVDPEKKMSKSDPNTSASVFLFDEPDVVRKKIMSAVTDSGAEVKASPEKPGITNLLSIHSEFAETSMEDSERQMQGLSYGDFKSKVADIVVEKLKPIQEKYAQIRGDDNKLLETLRGGAKKAQEISHKKLTEVYDKIGFVS</sequence>
<dbReference type="Proteomes" id="UP000178870">
    <property type="component" value="Unassembled WGS sequence"/>
</dbReference>
<reference evidence="10 11" key="1">
    <citation type="journal article" date="2016" name="Nat. Commun.">
        <title>Thousands of microbial genomes shed light on interconnected biogeochemical processes in an aquifer system.</title>
        <authorList>
            <person name="Anantharaman K."/>
            <person name="Brown C.T."/>
            <person name="Hug L.A."/>
            <person name="Sharon I."/>
            <person name="Castelle C.J."/>
            <person name="Probst A.J."/>
            <person name="Thomas B.C."/>
            <person name="Singh A."/>
            <person name="Wilkins M.J."/>
            <person name="Karaoz U."/>
            <person name="Brodie E.L."/>
            <person name="Williams K.H."/>
            <person name="Hubbard S.S."/>
            <person name="Banfield J.F."/>
        </authorList>
    </citation>
    <scope>NUCLEOTIDE SEQUENCE [LARGE SCALE GENOMIC DNA]</scope>
</reference>
<dbReference type="GO" id="GO:0005524">
    <property type="term" value="F:ATP binding"/>
    <property type="evidence" value="ECO:0007669"/>
    <property type="project" value="UniProtKB-UniRule"/>
</dbReference>
<dbReference type="EMBL" id="MGGP01000014">
    <property type="protein sequence ID" value="OGM32452.1"/>
    <property type="molecule type" value="Genomic_DNA"/>
</dbReference>
<dbReference type="PANTHER" id="PTHR43766">
    <property type="entry name" value="TRYPTOPHAN--TRNA LIGASE, MITOCHONDRIAL"/>
    <property type="match status" value="1"/>
</dbReference>
<feature type="binding site" evidence="8">
    <location>
        <position position="184"/>
    </location>
    <ligand>
        <name>ATP</name>
        <dbReference type="ChEBI" id="CHEBI:30616"/>
    </ligand>
</feature>
<dbReference type="PANTHER" id="PTHR43766:SF1">
    <property type="entry name" value="TRYPTOPHAN--TRNA LIGASE, MITOCHONDRIAL"/>
    <property type="match status" value="1"/>
</dbReference>
<keyword evidence="3 8" id="KW-0547">Nucleotide-binding</keyword>
<dbReference type="InterPro" id="IPR024109">
    <property type="entry name" value="Trp-tRNA-ligase_bac-type"/>
</dbReference>
<feature type="binding site" evidence="8">
    <location>
        <begin position="193"/>
        <end position="197"/>
    </location>
    <ligand>
        <name>ATP</name>
        <dbReference type="ChEBI" id="CHEBI:30616"/>
    </ligand>
</feature>
<gene>
    <name evidence="8" type="primary">trpS</name>
    <name evidence="10" type="ORF">A2803_03205</name>
</gene>
<feature type="binding site" evidence="8">
    <location>
        <begin position="145"/>
        <end position="147"/>
    </location>
    <ligand>
        <name>ATP</name>
        <dbReference type="ChEBI" id="CHEBI:30616"/>
    </ligand>
</feature>
<dbReference type="NCBIfam" id="TIGR00233">
    <property type="entry name" value="trpS"/>
    <property type="match status" value="1"/>
</dbReference>
<evidence type="ECO:0000256" key="2">
    <source>
        <dbReference type="ARBA" id="ARBA00022598"/>
    </source>
</evidence>
<dbReference type="Pfam" id="PF00579">
    <property type="entry name" value="tRNA-synt_1b"/>
    <property type="match status" value="1"/>
</dbReference>
<keyword evidence="6 8" id="KW-0030">Aminoacyl-tRNA synthetase</keyword>
<accession>A0A1F7YYP7</accession>
<evidence type="ECO:0000256" key="8">
    <source>
        <dbReference type="HAMAP-Rule" id="MF_00140"/>
    </source>
</evidence>
<dbReference type="PROSITE" id="PS00178">
    <property type="entry name" value="AA_TRNA_LIGASE_I"/>
    <property type="match status" value="1"/>
</dbReference>
<keyword evidence="5 8" id="KW-0648">Protein biosynthesis</keyword>
<evidence type="ECO:0000256" key="9">
    <source>
        <dbReference type="RuleBase" id="RU363036"/>
    </source>
</evidence>
<evidence type="ECO:0000256" key="5">
    <source>
        <dbReference type="ARBA" id="ARBA00022917"/>
    </source>
</evidence>
<dbReference type="PRINTS" id="PR01039">
    <property type="entry name" value="TRNASYNTHTRP"/>
</dbReference>
<organism evidence="10 11">
    <name type="scientific">Candidatus Woesebacteria bacterium RIFCSPHIGHO2_01_FULL_44_21</name>
    <dbReference type="NCBI Taxonomy" id="1802503"/>
    <lineage>
        <taxon>Bacteria</taxon>
        <taxon>Candidatus Woeseibacteriota</taxon>
    </lineage>
</organism>
<dbReference type="InterPro" id="IPR014729">
    <property type="entry name" value="Rossmann-like_a/b/a_fold"/>
</dbReference>
<dbReference type="InterPro" id="IPR002305">
    <property type="entry name" value="aa-tRNA-synth_Ic"/>
</dbReference>
<comment type="subunit">
    <text evidence="8">Homodimer.</text>
</comment>
<feature type="binding site" evidence="8">
    <location>
        <begin position="10"/>
        <end position="12"/>
    </location>
    <ligand>
        <name>ATP</name>
        <dbReference type="ChEBI" id="CHEBI:30616"/>
    </ligand>
</feature>
<protein>
    <recommendedName>
        <fullName evidence="8">Tryptophan--tRNA ligase</fullName>
        <ecNumber evidence="8">6.1.1.2</ecNumber>
    </recommendedName>
    <alternativeName>
        <fullName evidence="8">Tryptophanyl-tRNA synthetase</fullName>
        <shortName evidence="8">TrpRS</shortName>
    </alternativeName>
</protein>
<feature type="short sequence motif" description="'HIGH' region" evidence="8">
    <location>
        <begin position="11"/>
        <end position="19"/>
    </location>
</feature>
<dbReference type="GO" id="GO:0005829">
    <property type="term" value="C:cytosol"/>
    <property type="evidence" value="ECO:0007669"/>
    <property type="project" value="TreeGrafter"/>
</dbReference>
<dbReference type="CDD" id="cd00806">
    <property type="entry name" value="TrpRS_core"/>
    <property type="match status" value="1"/>
</dbReference>
<evidence type="ECO:0000256" key="7">
    <source>
        <dbReference type="ARBA" id="ARBA00049929"/>
    </source>
</evidence>
<comment type="subcellular location">
    <subcellularLocation>
        <location evidence="8">Cytoplasm</location>
    </subcellularLocation>
</comment>
<dbReference type="InterPro" id="IPR050203">
    <property type="entry name" value="Trp-tRNA_synthetase"/>
</dbReference>
<feature type="short sequence motif" description="'KMSKS' region" evidence="8">
    <location>
        <begin position="193"/>
        <end position="197"/>
    </location>
</feature>
<keyword evidence="8" id="KW-0963">Cytoplasm</keyword>
<keyword evidence="2 8" id="KW-0436">Ligase</keyword>
<evidence type="ECO:0000313" key="10">
    <source>
        <dbReference type="EMBL" id="OGM32452.1"/>
    </source>
</evidence>
<dbReference type="Gene3D" id="1.10.240.10">
    <property type="entry name" value="Tyrosyl-Transfer RNA Synthetase"/>
    <property type="match status" value="1"/>
</dbReference>
<evidence type="ECO:0000313" key="11">
    <source>
        <dbReference type="Proteomes" id="UP000178870"/>
    </source>
</evidence>
<feature type="binding site" evidence="8">
    <location>
        <position position="133"/>
    </location>
    <ligand>
        <name>L-tryptophan</name>
        <dbReference type="ChEBI" id="CHEBI:57912"/>
    </ligand>
</feature>